<gene>
    <name evidence="1" type="ORF">HNR40_009324</name>
</gene>
<organism evidence="1 2">
    <name type="scientific">Nonomuraea endophytica</name>
    <dbReference type="NCBI Taxonomy" id="714136"/>
    <lineage>
        <taxon>Bacteria</taxon>
        <taxon>Bacillati</taxon>
        <taxon>Actinomycetota</taxon>
        <taxon>Actinomycetes</taxon>
        <taxon>Streptosporangiales</taxon>
        <taxon>Streptosporangiaceae</taxon>
        <taxon>Nonomuraea</taxon>
    </lineage>
</organism>
<dbReference type="Gene3D" id="3.20.20.70">
    <property type="entry name" value="Aldolase class I"/>
    <property type="match status" value="1"/>
</dbReference>
<dbReference type="Proteomes" id="UP000568380">
    <property type="component" value="Unassembled WGS sequence"/>
</dbReference>
<reference evidence="1 2" key="1">
    <citation type="submission" date="2020-08" db="EMBL/GenBank/DDBJ databases">
        <title>Genomic Encyclopedia of Type Strains, Phase IV (KMG-IV): sequencing the most valuable type-strain genomes for metagenomic binning, comparative biology and taxonomic classification.</title>
        <authorList>
            <person name="Goeker M."/>
        </authorList>
    </citation>
    <scope>NUCLEOTIDE SEQUENCE [LARGE SCALE GENOMIC DNA]</scope>
    <source>
        <strain evidence="1 2">DSM 45385</strain>
    </source>
</reference>
<accession>A0A7W8ACP1</accession>
<dbReference type="Pfam" id="PF13353">
    <property type="entry name" value="Fer4_12"/>
    <property type="match status" value="1"/>
</dbReference>
<dbReference type="InterPro" id="IPR013785">
    <property type="entry name" value="Aldolase_TIM"/>
</dbReference>
<sequence length="154" mass="16789">MTPDEVAERLLADPEVDGLTFSGGEPMAQARGLARVAELARARRDLSLICFTGFRLERLARDPPDPGVPELLSQIDVLIDGRYVAALNDGTGLRGSTNQRVHHLTDRLRDVDLEHQPRRAEVTLSGRDLTIIGIPPRHVLTSLGVATGRAKEPS</sequence>
<evidence type="ECO:0000313" key="1">
    <source>
        <dbReference type="EMBL" id="MBB5083819.1"/>
    </source>
</evidence>
<dbReference type="AlphaFoldDB" id="A0A7W8ACP1"/>
<proteinExistence type="predicted"/>
<name>A0A7W8ACP1_9ACTN</name>
<protein>
    <submittedName>
        <fullName evidence="1">Organic radical activating enzyme</fullName>
    </submittedName>
</protein>
<dbReference type="EMBL" id="JACHIN010000019">
    <property type="protein sequence ID" value="MBB5083819.1"/>
    <property type="molecule type" value="Genomic_DNA"/>
</dbReference>
<evidence type="ECO:0000313" key="2">
    <source>
        <dbReference type="Proteomes" id="UP000568380"/>
    </source>
</evidence>
<comment type="caution">
    <text evidence="1">The sequence shown here is derived from an EMBL/GenBank/DDBJ whole genome shotgun (WGS) entry which is preliminary data.</text>
</comment>
<keyword evidence="2" id="KW-1185">Reference proteome</keyword>